<keyword evidence="1" id="KW-0175">Coiled coil</keyword>
<keyword evidence="4" id="KW-0548">Nucleotidyltransferase</keyword>
<dbReference type="GO" id="GO:0043709">
    <property type="term" value="P:cell adhesion involved in single-species biofilm formation"/>
    <property type="evidence" value="ECO:0007669"/>
    <property type="project" value="TreeGrafter"/>
</dbReference>
<dbReference type="InterPro" id="IPR050469">
    <property type="entry name" value="Diguanylate_Cyclase"/>
</dbReference>
<proteinExistence type="predicted"/>
<evidence type="ECO:0000259" key="3">
    <source>
        <dbReference type="PROSITE" id="PS50887"/>
    </source>
</evidence>
<reference evidence="5" key="1">
    <citation type="submission" date="2015-10" db="EMBL/GenBank/DDBJ databases">
        <authorList>
            <person name="Regsiter A."/>
            <person name="william w."/>
        </authorList>
    </citation>
    <scope>NUCLEOTIDE SEQUENCE [LARGE SCALE GENOMIC DNA]</scope>
</reference>
<dbReference type="Pfam" id="PF00989">
    <property type="entry name" value="PAS"/>
    <property type="match status" value="1"/>
</dbReference>
<feature type="domain" description="PAS" evidence="2">
    <location>
        <begin position="58"/>
        <end position="128"/>
    </location>
</feature>
<dbReference type="CDD" id="cd00130">
    <property type="entry name" value="PAS"/>
    <property type="match status" value="1"/>
</dbReference>
<dbReference type="Pfam" id="PF00990">
    <property type="entry name" value="GGDEF"/>
    <property type="match status" value="1"/>
</dbReference>
<dbReference type="GO" id="GO:0052621">
    <property type="term" value="F:diguanylate cyclase activity"/>
    <property type="evidence" value="ECO:0007669"/>
    <property type="project" value="UniProtKB-EC"/>
</dbReference>
<dbReference type="SUPFAM" id="SSF55785">
    <property type="entry name" value="PYP-like sensor domain (PAS domain)"/>
    <property type="match status" value="1"/>
</dbReference>
<dbReference type="InterPro" id="IPR043128">
    <property type="entry name" value="Rev_trsase/Diguanyl_cyclase"/>
</dbReference>
<gene>
    <name evidence="4" type="ORF">PL9214490082</name>
</gene>
<dbReference type="Proteomes" id="UP000184315">
    <property type="component" value="Unassembled WGS sequence"/>
</dbReference>
<feature type="domain" description="GGDEF" evidence="3">
    <location>
        <begin position="215"/>
        <end position="351"/>
    </location>
</feature>
<dbReference type="PROSITE" id="PS50887">
    <property type="entry name" value="GGDEF"/>
    <property type="match status" value="1"/>
</dbReference>
<name>A0A1J1LJ47_9CYAN</name>
<evidence type="ECO:0000256" key="1">
    <source>
        <dbReference type="SAM" id="Coils"/>
    </source>
</evidence>
<dbReference type="STRING" id="671072.PL9214490082"/>
<dbReference type="GO" id="GO:0006355">
    <property type="term" value="P:regulation of DNA-templated transcription"/>
    <property type="evidence" value="ECO:0007669"/>
    <property type="project" value="InterPro"/>
</dbReference>
<dbReference type="SMART" id="SM00267">
    <property type="entry name" value="GGDEF"/>
    <property type="match status" value="1"/>
</dbReference>
<dbReference type="FunFam" id="3.30.70.270:FF:000001">
    <property type="entry name" value="Diguanylate cyclase domain protein"/>
    <property type="match status" value="1"/>
</dbReference>
<dbReference type="PANTHER" id="PTHR45138:SF9">
    <property type="entry name" value="DIGUANYLATE CYCLASE DGCM-RELATED"/>
    <property type="match status" value="1"/>
</dbReference>
<evidence type="ECO:0000313" key="4">
    <source>
        <dbReference type="EMBL" id="CUR32535.1"/>
    </source>
</evidence>
<sequence>MDLLLGLNALLSIVYTYLPAYVWGLSLDFDRNVSHQQLKLQLYEEKQNCKQLENRLRSQEKYREIVETQTELICRFLPDGTITFVNLAFSRYFNQSFQELIGKMIYSLIPPDEHQPLKTYLQSLSPQASVGTYKHPIILSSGEVRWQQSEVKIILSLAAQVNMAIQQSQLYHKLEEVNQELHRLATVDGLTQVANRRYFDTYLLAEWARLAREKLPISLILCDVDFFKKYNDKYGHLKGDECLKQVAEILEKFAQRPADLVARYGGEEFALILPNTDQSWAFTVAKLIQEKLAQMKIIHPDSPHHYVTLSQGISSCIPCPNTNIDLLIKRADDALYEAKAKGRNLIIVYGMELTTN</sequence>
<keyword evidence="4" id="KW-0808">Transferase</keyword>
<dbReference type="PROSITE" id="PS50112">
    <property type="entry name" value="PAS"/>
    <property type="match status" value="1"/>
</dbReference>
<dbReference type="PANTHER" id="PTHR45138">
    <property type="entry name" value="REGULATORY COMPONENTS OF SENSORY TRANSDUCTION SYSTEM"/>
    <property type="match status" value="1"/>
</dbReference>
<dbReference type="InterPro" id="IPR000014">
    <property type="entry name" value="PAS"/>
</dbReference>
<accession>A0A1J1LJ47</accession>
<evidence type="ECO:0000313" key="5">
    <source>
        <dbReference type="Proteomes" id="UP000184315"/>
    </source>
</evidence>
<dbReference type="GO" id="GO:1902201">
    <property type="term" value="P:negative regulation of bacterial-type flagellum-dependent cell motility"/>
    <property type="evidence" value="ECO:0007669"/>
    <property type="project" value="TreeGrafter"/>
</dbReference>
<dbReference type="SUPFAM" id="SSF55073">
    <property type="entry name" value="Nucleotide cyclase"/>
    <property type="match status" value="1"/>
</dbReference>
<keyword evidence="5" id="KW-1185">Reference proteome</keyword>
<dbReference type="SMART" id="SM00091">
    <property type="entry name" value="PAS"/>
    <property type="match status" value="1"/>
</dbReference>
<dbReference type="NCBIfam" id="TIGR00254">
    <property type="entry name" value="GGDEF"/>
    <property type="match status" value="1"/>
</dbReference>
<dbReference type="InterPro" id="IPR035965">
    <property type="entry name" value="PAS-like_dom_sf"/>
</dbReference>
<organism evidence="4 5">
    <name type="scientific">Planktothrix tepida PCC 9214</name>
    <dbReference type="NCBI Taxonomy" id="671072"/>
    <lineage>
        <taxon>Bacteria</taxon>
        <taxon>Bacillati</taxon>
        <taxon>Cyanobacteriota</taxon>
        <taxon>Cyanophyceae</taxon>
        <taxon>Oscillatoriophycideae</taxon>
        <taxon>Oscillatoriales</taxon>
        <taxon>Microcoleaceae</taxon>
        <taxon>Planktothrix</taxon>
    </lineage>
</organism>
<evidence type="ECO:0000259" key="2">
    <source>
        <dbReference type="PROSITE" id="PS50112"/>
    </source>
</evidence>
<dbReference type="GO" id="GO:0005886">
    <property type="term" value="C:plasma membrane"/>
    <property type="evidence" value="ECO:0007669"/>
    <property type="project" value="TreeGrafter"/>
</dbReference>
<dbReference type="InterPro" id="IPR029787">
    <property type="entry name" value="Nucleotide_cyclase"/>
</dbReference>
<dbReference type="CDD" id="cd01949">
    <property type="entry name" value="GGDEF"/>
    <property type="match status" value="1"/>
</dbReference>
<dbReference type="NCBIfam" id="TIGR00229">
    <property type="entry name" value="sensory_box"/>
    <property type="match status" value="1"/>
</dbReference>
<dbReference type="InterPro" id="IPR013767">
    <property type="entry name" value="PAS_fold"/>
</dbReference>
<dbReference type="EMBL" id="CZDF01000154">
    <property type="protein sequence ID" value="CUR32535.1"/>
    <property type="molecule type" value="Genomic_DNA"/>
</dbReference>
<dbReference type="InterPro" id="IPR000160">
    <property type="entry name" value="GGDEF_dom"/>
</dbReference>
<feature type="coiled-coil region" evidence="1">
    <location>
        <begin position="35"/>
        <end position="69"/>
    </location>
</feature>
<dbReference type="Gene3D" id="3.30.70.270">
    <property type="match status" value="1"/>
</dbReference>
<dbReference type="Gene3D" id="3.30.450.20">
    <property type="entry name" value="PAS domain"/>
    <property type="match status" value="1"/>
</dbReference>
<dbReference type="OrthoDB" id="9759607at2"/>
<protein>
    <submittedName>
        <fullName evidence="4">Putative Diguanylate cyclase</fullName>
        <ecNumber evidence="4">2.7.7.65</ecNumber>
    </submittedName>
</protein>
<dbReference type="AlphaFoldDB" id="A0A1J1LJ47"/>
<dbReference type="EC" id="2.7.7.65" evidence="4"/>